<evidence type="ECO:0000256" key="3">
    <source>
        <dbReference type="ARBA" id="ARBA00022525"/>
    </source>
</evidence>
<dbReference type="GO" id="GO:0000139">
    <property type="term" value="C:Golgi membrane"/>
    <property type="evidence" value="ECO:0000318"/>
    <property type="project" value="GO_Central"/>
</dbReference>
<reference evidence="14 15" key="1">
    <citation type="journal article" date="2017" name="Nat. Commun.">
        <title>Genome assembly with in vitro proximity ligation data and whole-genome triplication in lettuce.</title>
        <authorList>
            <person name="Reyes-Chin-Wo S."/>
            <person name="Wang Z."/>
            <person name="Yang X."/>
            <person name="Kozik A."/>
            <person name="Arikit S."/>
            <person name="Song C."/>
            <person name="Xia L."/>
            <person name="Froenicke L."/>
            <person name="Lavelle D.O."/>
            <person name="Truco M.J."/>
            <person name="Xia R."/>
            <person name="Zhu S."/>
            <person name="Xu C."/>
            <person name="Xu H."/>
            <person name="Xu X."/>
            <person name="Cox K."/>
            <person name="Korf I."/>
            <person name="Meyers B.C."/>
            <person name="Michelmore R.W."/>
        </authorList>
    </citation>
    <scope>NUCLEOTIDE SEQUENCE [LARGE SCALE GENOMIC DNA]</scope>
    <source>
        <strain evidence="15">cv. Salinas</strain>
        <tissue evidence="14">Seedlings</tissue>
    </source>
</reference>
<evidence type="ECO:0000313" key="14">
    <source>
        <dbReference type="EMBL" id="KAJ0189612.1"/>
    </source>
</evidence>
<keyword evidence="11" id="KW-0472">Membrane</keyword>
<keyword evidence="6 11" id="KW-0274">FAD</keyword>
<evidence type="ECO:0000256" key="6">
    <source>
        <dbReference type="ARBA" id="ARBA00022827"/>
    </source>
</evidence>
<evidence type="ECO:0000256" key="5">
    <source>
        <dbReference type="ARBA" id="ARBA00022729"/>
    </source>
</evidence>
<dbReference type="InterPro" id="IPR036774">
    <property type="entry name" value="ERV/ALR_sulphydryl_oxid_sf"/>
</dbReference>
<evidence type="ECO:0000256" key="4">
    <source>
        <dbReference type="ARBA" id="ARBA00022630"/>
    </source>
</evidence>
<keyword evidence="4 11" id="KW-0285">Flavoprotein</keyword>
<comment type="caution">
    <text evidence="14">The sequence shown here is derived from an EMBL/GenBank/DDBJ whole genome shotgun (WGS) entry which is preliminary data.</text>
</comment>
<dbReference type="InterPro" id="IPR013766">
    <property type="entry name" value="Thioredoxin_domain"/>
</dbReference>
<sequence>MHLLPPVTLYPSISISSMFKFFTTLFILWSFDSSSLLSSALPNSPTLGSRSILRAIKRGADRPSLVVDLNSTNFDAVLKETPAAYAIIEFFAHWCPACRNYKPQYEKVARLFNGANAIHPGIILMTRLDCAHKANTKLCRAFSVHYFPMLLWGPPAKLIAGRYNGKKVKSEIKLVEDWESSKLLLNWINTQLKSSYELEDEKFEHDELLQSNVSDSGQVARAIYDVEESTTIAFDIILEQKMIKSDTRAIFIKFLQLMVAHHPSRRCRKGSANILVNFDDLYPSNISSINKDEMDNIIGLDALSTFQICGKQVPRGYWMFCRGSKKDTRGFSCGLWVLLHSLSVRVDDEESQIAFKATCDFIHKFFICEECSQHFYKMCSSVSPPLNTTREFVLWLWTVHNKVNERLMKTESLLGTGDPKFPKIPFPPTQLCPSCYSKNQTNENNSSINWDHNEVFKFLLDYYGNMLVSSYKDKDTDIISHVSITSQVDSDDLVSGTAIVVPVGAAMAIAVASCLFGALAYVWRSQQKNRKYFHKPEFLKNV</sequence>
<dbReference type="PANTHER" id="PTHR22897:SF8">
    <property type="entry name" value="SULFHYDRYL OXIDASE"/>
    <property type="match status" value="1"/>
</dbReference>
<dbReference type="InterPro" id="IPR036249">
    <property type="entry name" value="Thioredoxin-like_sf"/>
</dbReference>
<evidence type="ECO:0000256" key="8">
    <source>
        <dbReference type="ARBA" id="ARBA00023157"/>
    </source>
</evidence>
<dbReference type="GO" id="GO:0005615">
    <property type="term" value="C:extracellular space"/>
    <property type="evidence" value="ECO:0000318"/>
    <property type="project" value="GO_Central"/>
</dbReference>
<protein>
    <recommendedName>
        <fullName evidence="11">Sulfhydryl oxidase</fullName>
        <ecNumber evidence="11">1.8.3.2</ecNumber>
    </recommendedName>
</protein>
<evidence type="ECO:0000256" key="7">
    <source>
        <dbReference type="ARBA" id="ARBA00023002"/>
    </source>
</evidence>
<dbReference type="Pfam" id="PF00085">
    <property type="entry name" value="Thioredoxin"/>
    <property type="match status" value="1"/>
</dbReference>
<dbReference type="InterPro" id="IPR039798">
    <property type="entry name" value="Sulfhydryl_oxidase"/>
</dbReference>
<dbReference type="OrthoDB" id="59470at2759"/>
<keyword evidence="11" id="KW-0812">Transmembrane</keyword>
<keyword evidence="15" id="KW-1185">Reference proteome</keyword>
<dbReference type="Proteomes" id="UP000235145">
    <property type="component" value="Unassembled WGS sequence"/>
</dbReference>
<dbReference type="EC" id="1.8.3.2" evidence="11"/>
<keyword evidence="11" id="KW-1133">Transmembrane helix</keyword>
<proteinExistence type="predicted"/>
<dbReference type="FunFam" id="3.40.30.10:FF:000244">
    <property type="entry name" value="Sulfhydryl oxidase"/>
    <property type="match status" value="1"/>
</dbReference>
<dbReference type="GO" id="GO:0016971">
    <property type="term" value="F:flavin-dependent sulfhydryl oxidase activity"/>
    <property type="evidence" value="ECO:0000318"/>
    <property type="project" value="GO_Central"/>
</dbReference>
<evidence type="ECO:0000259" key="13">
    <source>
        <dbReference type="PROSITE" id="PS51352"/>
    </source>
</evidence>
<keyword evidence="10" id="KW-0676">Redox-active center</keyword>
<dbReference type="PROSITE" id="PS00194">
    <property type="entry name" value="THIOREDOXIN_1"/>
    <property type="match status" value="1"/>
</dbReference>
<organism evidence="14 15">
    <name type="scientific">Lactuca sativa</name>
    <name type="common">Garden lettuce</name>
    <dbReference type="NCBI Taxonomy" id="4236"/>
    <lineage>
        <taxon>Eukaryota</taxon>
        <taxon>Viridiplantae</taxon>
        <taxon>Streptophyta</taxon>
        <taxon>Embryophyta</taxon>
        <taxon>Tracheophyta</taxon>
        <taxon>Spermatophyta</taxon>
        <taxon>Magnoliopsida</taxon>
        <taxon>eudicotyledons</taxon>
        <taxon>Gunneridae</taxon>
        <taxon>Pentapetalae</taxon>
        <taxon>asterids</taxon>
        <taxon>campanulids</taxon>
        <taxon>Asterales</taxon>
        <taxon>Asteraceae</taxon>
        <taxon>Cichorioideae</taxon>
        <taxon>Cichorieae</taxon>
        <taxon>Lactucinae</taxon>
        <taxon>Lactuca</taxon>
    </lineage>
</organism>
<dbReference type="AlphaFoldDB" id="A0A9R1UM64"/>
<keyword evidence="9" id="KW-0325">Glycoprotein</keyword>
<comment type="catalytic activity">
    <reaction evidence="11">
        <text>2 R'C(R)SH + O2 = R'C(R)S-S(R)CR' + H2O2</text>
        <dbReference type="Rhea" id="RHEA:17357"/>
        <dbReference type="ChEBI" id="CHEBI:15379"/>
        <dbReference type="ChEBI" id="CHEBI:16240"/>
        <dbReference type="ChEBI" id="CHEBI:16520"/>
        <dbReference type="ChEBI" id="CHEBI:17412"/>
        <dbReference type="EC" id="1.8.3.2"/>
    </reaction>
</comment>
<evidence type="ECO:0000256" key="1">
    <source>
        <dbReference type="ARBA" id="ARBA00001974"/>
    </source>
</evidence>
<evidence type="ECO:0000256" key="11">
    <source>
        <dbReference type="RuleBase" id="RU371123"/>
    </source>
</evidence>
<dbReference type="PROSITE" id="PS51324">
    <property type="entry name" value="ERV_ALR"/>
    <property type="match status" value="1"/>
</dbReference>
<evidence type="ECO:0000256" key="9">
    <source>
        <dbReference type="ARBA" id="ARBA00023180"/>
    </source>
</evidence>
<dbReference type="SUPFAM" id="SSF52833">
    <property type="entry name" value="Thioredoxin-like"/>
    <property type="match status" value="1"/>
</dbReference>
<comment type="cofactor">
    <cofactor evidence="1 11">
        <name>FAD</name>
        <dbReference type="ChEBI" id="CHEBI:57692"/>
    </cofactor>
</comment>
<keyword evidence="5" id="KW-0732">Signal</keyword>
<dbReference type="PROSITE" id="PS51352">
    <property type="entry name" value="THIOREDOXIN_2"/>
    <property type="match status" value="1"/>
</dbReference>
<evidence type="ECO:0000313" key="15">
    <source>
        <dbReference type="Proteomes" id="UP000235145"/>
    </source>
</evidence>
<evidence type="ECO:0000259" key="12">
    <source>
        <dbReference type="PROSITE" id="PS51324"/>
    </source>
</evidence>
<feature type="domain" description="Thioredoxin" evidence="13">
    <location>
        <begin position="56"/>
        <end position="193"/>
    </location>
</feature>
<dbReference type="Gene3D" id="1.20.120.310">
    <property type="entry name" value="ERV/ALR sulfhydryl oxidase domain"/>
    <property type="match status" value="1"/>
</dbReference>
<dbReference type="InterPro" id="IPR017905">
    <property type="entry name" value="ERV/ALR_sulphydryl_oxidase"/>
</dbReference>
<evidence type="ECO:0000256" key="2">
    <source>
        <dbReference type="ARBA" id="ARBA00004613"/>
    </source>
</evidence>
<keyword evidence="8" id="KW-1015">Disulfide bond</keyword>
<gene>
    <name evidence="14" type="ORF">LSAT_V11C800405970</name>
</gene>
<dbReference type="PANTHER" id="PTHR22897">
    <property type="entry name" value="QUIESCIN Q6-RELATED SULFHYDRYL OXIDASE"/>
    <property type="match status" value="1"/>
</dbReference>
<dbReference type="EMBL" id="NBSK02000008">
    <property type="protein sequence ID" value="KAJ0189612.1"/>
    <property type="molecule type" value="Genomic_DNA"/>
</dbReference>
<dbReference type="GO" id="GO:0006457">
    <property type="term" value="P:protein folding"/>
    <property type="evidence" value="ECO:0000318"/>
    <property type="project" value="GO_Central"/>
</dbReference>
<dbReference type="InterPro" id="IPR017937">
    <property type="entry name" value="Thioredoxin_CS"/>
</dbReference>
<keyword evidence="7 11" id="KW-0560">Oxidoreductase</keyword>
<dbReference type="Pfam" id="PF04777">
    <property type="entry name" value="Evr1_Alr"/>
    <property type="match status" value="1"/>
</dbReference>
<dbReference type="GO" id="GO:0003756">
    <property type="term" value="F:protein disulfide isomerase activity"/>
    <property type="evidence" value="ECO:0000318"/>
    <property type="project" value="GO_Central"/>
</dbReference>
<comment type="subcellular location">
    <subcellularLocation>
        <location evidence="2">Secreted</location>
    </subcellularLocation>
</comment>
<dbReference type="SUPFAM" id="SSF69000">
    <property type="entry name" value="FAD-dependent thiol oxidase"/>
    <property type="match status" value="1"/>
</dbReference>
<evidence type="ECO:0000256" key="10">
    <source>
        <dbReference type="ARBA" id="ARBA00023284"/>
    </source>
</evidence>
<dbReference type="FunFam" id="1.20.120.310:FF:000004">
    <property type="entry name" value="Sulfhydryl oxidase"/>
    <property type="match status" value="1"/>
</dbReference>
<dbReference type="Gene3D" id="3.40.30.10">
    <property type="entry name" value="Glutaredoxin"/>
    <property type="match status" value="1"/>
</dbReference>
<accession>A0A9R1UM64</accession>
<feature type="domain" description="ERV/ALR sulfhydryl oxidase" evidence="12">
    <location>
        <begin position="324"/>
        <end position="425"/>
    </location>
</feature>
<keyword evidence="3" id="KW-0964">Secreted</keyword>
<name>A0A9R1UM64_LACSA</name>
<feature type="transmembrane region" description="Helical" evidence="11">
    <location>
        <begin position="499"/>
        <end position="523"/>
    </location>
</feature>